<proteinExistence type="predicted"/>
<dbReference type="Proteomes" id="UP001211421">
    <property type="component" value="Unassembled WGS sequence"/>
</dbReference>
<evidence type="ECO:0000313" key="2">
    <source>
        <dbReference type="Proteomes" id="UP001211421"/>
    </source>
</evidence>
<sequence length="179" mass="20875">MALPSKFYISDLHLGHKNILAFDNRPFFSLEEMTETIISNWNSVVSKNDSVYVLGDMFWNNAEIPIVLPRLNGAKYLIKGNHDRVNEEMKNHFVWIKDYAVIKDGEEHVVLCHYPIAHWINADYGYIHLYGHIHSGRDTRPFNEYAEQMRERGFPYKCANVGCMLHDYTPVTLDDLGLR</sequence>
<dbReference type="InterPro" id="IPR029052">
    <property type="entry name" value="Metallo-depent_PP-like"/>
</dbReference>
<protein>
    <submittedName>
        <fullName evidence="1">Metallophosphoesterase</fullName>
    </submittedName>
</protein>
<dbReference type="Gene3D" id="3.60.21.10">
    <property type="match status" value="1"/>
</dbReference>
<organism evidence="1 2">
    <name type="scientific">Ruminococcus bicirculans</name>
    <name type="common">ex Wegman et al. 2014</name>
    <dbReference type="NCBI Taxonomy" id="1160721"/>
    <lineage>
        <taxon>Bacteria</taxon>
        <taxon>Bacillati</taxon>
        <taxon>Bacillota</taxon>
        <taxon>Clostridia</taxon>
        <taxon>Eubacteriales</taxon>
        <taxon>Oscillospiraceae</taxon>
        <taxon>Ruminococcus</taxon>
    </lineage>
</organism>
<dbReference type="SUPFAM" id="SSF56300">
    <property type="entry name" value="Metallo-dependent phosphatases"/>
    <property type="match status" value="1"/>
</dbReference>
<name>A0AAW6E2F8_9FIRM</name>
<dbReference type="AlphaFoldDB" id="A0AAW6E2F8"/>
<accession>A0AAW6E2F8</accession>
<reference evidence="1" key="1">
    <citation type="submission" date="2023-01" db="EMBL/GenBank/DDBJ databases">
        <title>Human gut microbiome strain richness.</title>
        <authorList>
            <person name="Chen-Liaw A."/>
        </authorList>
    </citation>
    <scope>NUCLEOTIDE SEQUENCE</scope>
    <source>
        <strain evidence="1">D59st1_B8_D59t2_181005</strain>
    </source>
</reference>
<evidence type="ECO:0000313" key="1">
    <source>
        <dbReference type="EMBL" id="MDB8741985.1"/>
    </source>
</evidence>
<comment type="caution">
    <text evidence="1">The sequence shown here is derived from an EMBL/GenBank/DDBJ whole genome shotgun (WGS) entry which is preliminary data.</text>
</comment>
<dbReference type="RefSeq" id="WP_195551549.1">
    <property type="nucleotide sequence ID" value="NZ_JADMNX010000005.1"/>
</dbReference>
<gene>
    <name evidence="1" type="ORF">PNV70_07870</name>
</gene>
<dbReference type="EMBL" id="JAQMLS010000005">
    <property type="protein sequence ID" value="MDB8741985.1"/>
    <property type="molecule type" value="Genomic_DNA"/>
</dbReference>